<dbReference type="RefSeq" id="WP_101438280.1">
    <property type="nucleotide sequence ID" value="NZ_JACJHR010000059.1"/>
</dbReference>
<dbReference type="AlphaFoldDB" id="A0A8E2B7B3"/>
<dbReference type="Proteomes" id="UP000550260">
    <property type="component" value="Unassembled WGS sequence"/>
</dbReference>
<sequence>MPRRKPGAVRADRPEARDLRAGCVSPALDRYRSFLRQPGRWLYLPWPDCPCSDPVEARDDLEAALRALPRRARAELRRIIAPLDDDFRRRTLPDPAASSLSRWHASAWWRQRLHER</sequence>
<reference evidence="1 2" key="1">
    <citation type="submission" date="2020-08" db="EMBL/GenBank/DDBJ databases">
        <title>Amycolatopsis echigonensis JCM 21831.</title>
        <authorList>
            <person name="Tedsree N."/>
            <person name="Kuncharoen N."/>
            <person name="Likhitwitayawuid K."/>
            <person name="Tanasupawat S."/>
        </authorList>
    </citation>
    <scope>NUCLEOTIDE SEQUENCE [LARGE SCALE GENOMIC DNA]</scope>
    <source>
        <strain evidence="1 2">JCM 21831</strain>
    </source>
</reference>
<name>A0A8E2B7B3_9PSEU</name>
<evidence type="ECO:0000313" key="2">
    <source>
        <dbReference type="Proteomes" id="UP000550260"/>
    </source>
</evidence>
<dbReference type="EMBL" id="JACJHR010000059">
    <property type="protein sequence ID" value="MBB2503746.1"/>
    <property type="molecule type" value="Genomic_DNA"/>
</dbReference>
<protein>
    <submittedName>
        <fullName evidence="1">Uncharacterized protein</fullName>
    </submittedName>
</protein>
<organism evidence="1 2">
    <name type="scientific">Amycolatopsis echigonensis</name>
    <dbReference type="NCBI Taxonomy" id="2576905"/>
    <lineage>
        <taxon>Bacteria</taxon>
        <taxon>Bacillati</taxon>
        <taxon>Actinomycetota</taxon>
        <taxon>Actinomycetes</taxon>
        <taxon>Pseudonocardiales</taxon>
        <taxon>Pseudonocardiaceae</taxon>
        <taxon>Amycolatopsis</taxon>
    </lineage>
</organism>
<comment type="caution">
    <text evidence="1">The sequence shown here is derived from an EMBL/GenBank/DDBJ whole genome shotgun (WGS) entry which is preliminary data.</text>
</comment>
<accession>A0A8E2B7B3</accession>
<evidence type="ECO:0000313" key="1">
    <source>
        <dbReference type="EMBL" id="MBB2503746.1"/>
    </source>
</evidence>
<gene>
    <name evidence="1" type="ORF">H5411_31985</name>
</gene>
<proteinExistence type="predicted"/>